<gene>
    <name evidence="2" type="ORF">F5878DRAFT_680759</name>
</gene>
<name>A0AA38PA33_9AGAR</name>
<feature type="compositionally biased region" description="Low complexity" evidence="1">
    <location>
        <begin position="122"/>
        <end position="139"/>
    </location>
</feature>
<accession>A0AA38PA33</accession>
<dbReference type="Proteomes" id="UP001163846">
    <property type="component" value="Unassembled WGS sequence"/>
</dbReference>
<evidence type="ECO:0000313" key="3">
    <source>
        <dbReference type="Proteomes" id="UP001163846"/>
    </source>
</evidence>
<protein>
    <submittedName>
        <fullName evidence="2">Uncharacterized protein</fullName>
    </submittedName>
</protein>
<feature type="compositionally biased region" description="Low complexity" evidence="1">
    <location>
        <begin position="146"/>
        <end position="157"/>
    </location>
</feature>
<comment type="caution">
    <text evidence="2">The sequence shown here is derived from an EMBL/GenBank/DDBJ whole genome shotgun (WGS) entry which is preliminary data.</text>
</comment>
<organism evidence="2 3">
    <name type="scientific">Lentinula raphanica</name>
    <dbReference type="NCBI Taxonomy" id="153919"/>
    <lineage>
        <taxon>Eukaryota</taxon>
        <taxon>Fungi</taxon>
        <taxon>Dikarya</taxon>
        <taxon>Basidiomycota</taxon>
        <taxon>Agaricomycotina</taxon>
        <taxon>Agaricomycetes</taxon>
        <taxon>Agaricomycetidae</taxon>
        <taxon>Agaricales</taxon>
        <taxon>Marasmiineae</taxon>
        <taxon>Omphalotaceae</taxon>
        <taxon>Lentinula</taxon>
    </lineage>
</organism>
<dbReference type="EMBL" id="MU806157">
    <property type="protein sequence ID" value="KAJ3838915.1"/>
    <property type="molecule type" value="Genomic_DNA"/>
</dbReference>
<evidence type="ECO:0000256" key="1">
    <source>
        <dbReference type="SAM" id="MobiDB-lite"/>
    </source>
</evidence>
<feature type="region of interest" description="Disordered" evidence="1">
    <location>
        <begin position="71"/>
        <end position="91"/>
    </location>
</feature>
<evidence type="ECO:0000313" key="2">
    <source>
        <dbReference type="EMBL" id="KAJ3838915.1"/>
    </source>
</evidence>
<proteinExistence type="predicted"/>
<feature type="compositionally biased region" description="Basic and acidic residues" evidence="1">
    <location>
        <begin position="225"/>
        <end position="246"/>
    </location>
</feature>
<dbReference type="AlphaFoldDB" id="A0AA38PA33"/>
<feature type="region of interest" description="Disordered" evidence="1">
    <location>
        <begin position="112"/>
        <end position="157"/>
    </location>
</feature>
<keyword evidence="3" id="KW-1185">Reference proteome</keyword>
<reference evidence="2" key="1">
    <citation type="submission" date="2022-08" db="EMBL/GenBank/DDBJ databases">
        <authorList>
            <consortium name="DOE Joint Genome Institute"/>
            <person name="Min B."/>
            <person name="Riley R."/>
            <person name="Sierra-Patev S."/>
            <person name="Naranjo-Ortiz M."/>
            <person name="Looney B."/>
            <person name="Konkel Z."/>
            <person name="Slot J.C."/>
            <person name="Sakamoto Y."/>
            <person name="Steenwyk J.L."/>
            <person name="Rokas A."/>
            <person name="Carro J."/>
            <person name="Camarero S."/>
            <person name="Ferreira P."/>
            <person name="Molpeceres G."/>
            <person name="Ruiz-Duenas F.J."/>
            <person name="Serrano A."/>
            <person name="Henrissat B."/>
            <person name="Drula E."/>
            <person name="Hughes K.W."/>
            <person name="Mata J.L."/>
            <person name="Ishikawa N.K."/>
            <person name="Vargas-Isla R."/>
            <person name="Ushijima S."/>
            <person name="Smith C.A."/>
            <person name="Ahrendt S."/>
            <person name="Andreopoulos W."/>
            <person name="He G."/>
            <person name="Labutti K."/>
            <person name="Lipzen A."/>
            <person name="Ng V."/>
            <person name="Sandor L."/>
            <person name="Barry K."/>
            <person name="Martinez A.T."/>
            <person name="Xiao Y."/>
            <person name="Gibbons J.G."/>
            <person name="Terashima K."/>
            <person name="Hibbett D.S."/>
            <person name="Grigoriev I.V."/>
        </authorList>
    </citation>
    <scope>NUCLEOTIDE SEQUENCE</scope>
    <source>
        <strain evidence="2">TFB9207</strain>
    </source>
</reference>
<sequence length="255" mass="27537">MSAKQLSSGTLGLRFMQNAQRAKQLKEVELEKAHVEDDGRWEIAKEIRESWGPGGSDDAVSHESSYLPFLFPSVSTTPGPSRSADVPKGRRLFKRGREVKVSTFSYSLFQATVDQPPPPSPSSVETESVVPSADLSSKPTTRKPKSSSGITSSSRTTTLKSAKLAIFDTSQVGTDLRLPTKSHLVSAVQIPASPAFLKPAGVDEPKGSAHPASVDGEIITAAREVKIKRERQISSTQPDREAEGPTRKKKKKSTV</sequence>
<feature type="region of interest" description="Disordered" evidence="1">
    <location>
        <begin position="225"/>
        <end position="255"/>
    </location>
</feature>